<gene>
    <name evidence="2" type="primary">Necator_chrII.g4598</name>
    <name evidence="2" type="ORF">RB195_016806</name>
</gene>
<evidence type="ECO:0000313" key="2">
    <source>
        <dbReference type="EMBL" id="KAK6732661.1"/>
    </source>
</evidence>
<evidence type="ECO:0000313" key="3">
    <source>
        <dbReference type="Proteomes" id="UP001303046"/>
    </source>
</evidence>
<organism evidence="2 3">
    <name type="scientific">Necator americanus</name>
    <name type="common">Human hookworm</name>
    <dbReference type="NCBI Taxonomy" id="51031"/>
    <lineage>
        <taxon>Eukaryota</taxon>
        <taxon>Metazoa</taxon>
        <taxon>Ecdysozoa</taxon>
        <taxon>Nematoda</taxon>
        <taxon>Chromadorea</taxon>
        <taxon>Rhabditida</taxon>
        <taxon>Rhabditina</taxon>
        <taxon>Rhabditomorpha</taxon>
        <taxon>Strongyloidea</taxon>
        <taxon>Ancylostomatidae</taxon>
        <taxon>Bunostominae</taxon>
        <taxon>Necator</taxon>
    </lineage>
</organism>
<accession>A0ABR1C3S7</accession>
<evidence type="ECO:0000256" key="1">
    <source>
        <dbReference type="SAM" id="MobiDB-lite"/>
    </source>
</evidence>
<keyword evidence="3" id="KW-1185">Reference proteome</keyword>
<reference evidence="2 3" key="1">
    <citation type="submission" date="2023-08" db="EMBL/GenBank/DDBJ databases">
        <title>A Necator americanus chromosomal reference genome.</title>
        <authorList>
            <person name="Ilik V."/>
            <person name="Petrzelkova K.J."/>
            <person name="Pardy F."/>
            <person name="Fuh T."/>
            <person name="Niatou-Singa F.S."/>
            <person name="Gouil Q."/>
            <person name="Baker L."/>
            <person name="Ritchie M.E."/>
            <person name="Jex A.R."/>
            <person name="Gazzola D."/>
            <person name="Li H."/>
            <person name="Toshio Fujiwara R."/>
            <person name="Zhan B."/>
            <person name="Aroian R.V."/>
            <person name="Pafco B."/>
            <person name="Schwarz E.M."/>
        </authorList>
    </citation>
    <scope>NUCLEOTIDE SEQUENCE [LARGE SCALE GENOMIC DNA]</scope>
    <source>
        <strain evidence="2 3">Aroian</strain>
        <tissue evidence="2">Whole animal</tissue>
    </source>
</reference>
<protein>
    <submittedName>
        <fullName evidence="2">Uncharacterized protein</fullName>
    </submittedName>
</protein>
<proteinExistence type="predicted"/>
<sequence length="100" mass="10494">MDNCESGCDRSARLSVAVGIVQGSLLLPPISRVRHGPTSIPTAVFTAPLRAQPAMQLPVLHVVSTQLYLGRSGTWRPGSLKDIGEGFGQGDGTMATQHLG</sequence>
<name>A0ABR1C3S7_NECAM</name>
<comment type="caution">
    <text evidence="2">The sequence shown here is derived from an EMBL/GenBank/DDBJ whole genome shotgun (WGS) entry which is preliminary data.</text>
</comment>
<dbReference type="Proteomes" id="UP001303046">
    <property type="component" value="Unassembled WGS sequence"/>
</dbReference>
<dbReference type="EMBL" id="JAVFWL010000002">
    <property type="protein sequence ID" value="KAK6732661.1"/>
    <property type="molecule type" value="Genomic_DNA"/>
</dbReference>
<feature type="region of interest" description="Disordered" evidence="1">
    <location>
        <begin position="80"/>
        <end position="100"/>
    </location>
</feature>